<keyword evidence="3" id="KW-1185">Reference proteome</keyword>
<evidence type="ECO:0000313" key="3">
    <source>
        <dbReference type="Proteomes" id="UP000236161"/>
    </source>
</evidence>
<dbReference type="Proteomes" id="UP000236161">
    <property type="component" value="Unassembled WGS sequence"/>
</dbReference>
<dbReference type="Pfam" id="PF24068">
    <property type="entry name" value="TPD1_C"/>
    <property type="match status" value="1"/>
</dbReference>
<dbReference type="GO" id="GO:0001709">
    <property type="term" value="P:cell fate determination"/>
    <property type="evidence" value="ECO:0007669"/>
    <property type="project" value="TreeGrafter"/>
</dbReference>
<dbReference type="InterPro" id="IPR040361">
    <property type="entry name" value="TPD1"/>
</dbReference>
<keyword evidence="1" id="KW-0732">Signal</keyword>
<reference evidence="2 3" key="1">
    <citation type="journal article" date="2017" name="Nature">
        <title>The Apostasia genome and the evolution of orchids.</title>
        <authorList>
            <person name="Zhang G.Q."/>
            <person name="Liu K.W."/>
            <person name="Li Z."/>
            <person name="Lohaus R."/>
            <person name="Hsiao Y.Y."/>
            <person name="Niu S.C."/>
            <person name="Wang J.Y."/>
            <person name="Lin Y.C."/>
            <person name="Xu Q."/>
            <person name="Chen L.J."/>
            <person name="Yoshida K."/>
            <person name="Fujiwara S."/>
            <person name="Wang Z.W."/>
            <person name="Zhang Y.Q."/>
            <person name="Mitsuda N."/>
            <person name="Wang M."/>
            <person name="Liu G.H."/>
            <person name="Pecoraro L."/>
            <person name="Huang H.X."/>
            <person name="Xiao X.J."/>
            <person name="Lin M."/>
            <person name="Wu X.Y."/>
            <person name="Wu W.L."/>
            <person name="Chen Y.Y."/>
            <person name="Chang S.B."/>
            <person name="Sakamoto S."/>
            <person name="Ohme-Takagi M."/>
            <person name="Yagi M."/>
            <person name="Zeng S.J."/>
            <person name="Shen C.Y."/>
            <person name="Yeh C.M."/>
            <person name="Luo Y.B."/>
            <person name="Tsai W.C."/>
            <person name="Van de Peer Y."/>
            <person name="Liu Z.J."/>
        </authorList>
    </citation>
    <scope>NUCLEOTIDE SEQUENCE [LARGE SCALE GENOMIC DNA]</scope>
    <source>
        <strain evidence="3">cv. Shenzhen</strain>
        <tissue evidence="2">Stem</tissue>
    </source>
</reference>
<organism evidence="2 3">
    <name type="scientific">Apostasia shenzhenica</name>
    <dbReference type="NCBI Taxonomy" id="1088818"/>
    <lineage>
        <taxon>Eukaryota</taxon>
        <taxon>Viridiplantae</taxon>
        <taxon>Streptophyta</taxon>
        <taxon>Embryophyta</taxon>
        <taxon>Tracheophyta</taxon>
        <taxon>Spermatophyta</taxon>
        <taxon>Magnoliopsida</taxon>
        <taxon>Liliopsida</taxon>
        <taxon>Asparagales</taxon>
        <taxon>Orchidaceae</taxon>
        <taxon>Apostasioideae</taxon>
        <taxon>Apostasia</taxon>
    </lineage>
</organism>
<evidence type="ECO:0000313" key="2">
    <source>
        <dbReference type="EMBL" id="PKA47618.1"/>
    </source>
</evidence>
<dbReference type="STRING" id="1088818.A0A2H9ZWD2"/>
<dbReference type="AlphaFoldDB" id="A0A2H9ZWD2"/>
<dbReference type="OrthoDB" id="603213at2759"/>
<sequence>MSQHLAGKEQRCGLWSVELVITNTGKLVGYDPVFEVEVRNRCRCAVAGVFLSSEGFSSSMMVDPELFRREGDEYLVNGGRAIPSSHSVKFDYSWDRAFKMAPVGMQASC</sequence>
<proteinExistence type="predicted"/>
<evidence type="ECO:0000256" key="1">
    <source>
        <dbReference type="ARBA" id="ARBA00022729"/>
    </source>
</evidence>
<dbReference type="PANTHER" id="PTHR33184">
    <property type="entry name" value="PROTEIN TAPETUM DETERMINANT 1-LIKE-RELATED"/>
    <property type="match status" value="1"/>
</dbReference>
<dbReference type="PANTHER" id="PTHR33184:SF32">
    <property type="entry name" value="EXPRESSED PROTEIN"/>
    <property type="match status" value="1"/>
</dbReference>
<dbReference type="EMBL" id="KZ453122">
    <property type="protein sequence ID" value="PKA47618.1"/>
    <property type="molecule type" value="Genomic_DNA"/>
</dbReference>
<accession>A0A2H9ZWD2</accession>
<name>A0A2H9ZWD2_9ASPA</name>
<gene>
    <name evidence="2" type="ORF">AXF42_Ash014814</name>
</gene>
<protein>
    <submittedName>
        <fullName evidence="2">Uncharacterized protein</fullName>
    </submittedName>
</protein>